<dbReference type="EMBL" id="AZHB01000003">
    <property type="protein sequence ID" value="OAA71289.1"/>
    <property type="molecule type" value="Genomic_DNA"/>
</dbReference>
<evidence type="ECO:0000313" key="2">
    <source>
        <dbReference type="EMBL" id="OAA71289.1"/>
    </source>
</evidence>
<accession>A0A162MVQ3</accession>
<name>A0A162MVQ3_CORFA</name>
<sequence length="460" mass="53505">MDSQINELLEYFPGMPPRVVWIRPPAKRNNWLLMPSEIILHVFEELITVEDMWAMACTCRRFWAVFRTHGPLILEMVLEDDTHPWVRNVMHATFNVLAYDSAHWTYEQLRHLDSHVPREPLSGLASPELVRRFVTRARQIHAMAHVILERCMAELWTLEDRLRPGDPLDECPELAWYLDREANPVEETRAVMGLWLCELHFVLTDAARDPRQAWVARMFQSAPLANRGVFSFFRRTWLGTLLTLWHGMMSARHAPGELDRMLLLNGDAPLPARMCVLRLPRGSLDKGFRCEAELPNYSTWDVRAMFAMSEMSRAMRARPLMNLFFESLRAVAPRRDDPLHALPLQAYIKFGVFHWDHDKLDSISLLPDGEVSREELFKYWRSFLRPELIVAYAARQAAAKATYWANVELMVARGEPVPEPQDDAVYRLHTEDPPTEGEGEDEAEPDDMEEEEEEEEEEGF</sequence>
<dbReference type="STRING" id="1081104.A0A162MVQ3"/>
<keyword evidence="3" id="KW-1185">Reference proteome</keyword>
<organism evidence="2 3">
    <name type="scientific">Cordyceps fumosorosea (strain ARSEF 2679)</name>
    <name type="common">Isaria fumosorosea</name>
    <dbReference type="NCBI Taxonomy" id="1081104"/>
    <lineage>
        <taxon>Eukaryota</taxon>
        <taxon>Fungi</taxon>
        <taxon>Dikarya</taxon>
        <taxon>Ascomycota</taxon>
        <taxon>Pezizomycotina</taxon>
        <taxon>Sordariomycetes</taxon>
        <taxon>Hypocreomycetidae</taxon>
        <taxon>Hypocreales</taxon>
        <taxon>Cordycipitaceae</taxon>
        <taxon>Cordyceps</taxon>
    </lineage>
</organism>
<comment type="caution">
    <text evidence="2">The sequence shown here is derived from an EMBL/GenBank/DDBJ whole genome shotgun (WGS) entry which is preliminary data.</text>
</comment>
<reference evidence="2 3" key="1">
    <citation type="journal article" date="2016" name="Genome Biol. Evol.">
        <title>Divergent and convergent evolution of fungal pathogenicity.</title>
        <authorList>
            <person name="Shang Y."/>
            <person name="Xiao G."/>
            <person name="Zheng P."/>
            <person name="Cen K."/>
            <person name="Zhan S."/>
            <person name="Wang C."/>
        </authorList>
    </citation>
    <scope>NUCLEOTIDE SEQUENCE [LARGE SCALE GENOMIC DNA]</scope>
    <source>
        <strain evidence="2 3">ARSEF 2679</strain>
    </source>
</reference>
<dbReference type="InterPro" id="IPR036047">
    <property type="entry name" value="F-box-like_dom_sf"/>
</dbReference>
<protein>
    <submittedName>
        <fullName evidence="2">F-box domain, Skp2-like protein</fullName>
    </submittedName>
</protein>
<feature type="compositionally biased region" description="Acidic residues" evidence="1">
    <location>
        <begin position="433"/>
        <end position="460"/>
    </location>
</feature>
<dbReference type="RefSeq" id="XP_018707170.1">
    <property type="nucleotide sequence ID" value="XM_018845447.1"/>
</dbReference>
<dbReference type="GeneID" id="30018132"/>
<dbReference type="OrthoDB" id="4870699at2759"/>
<dbReference type="CDD" id="cd09917">
    <property type="entry name" value="F-box_SF"/>
    <property type="match status" value="1"/>
</dbReference>
<proteinExistence type="predicted"/>
<dbReference type="Proteomes" id="UP000076744">
    <property type="component" value="Unassembled WGS sequence"/>
</dbReference>
<evidence type="ECO:0000256" key="1">
    <source>
        <dbReference type="SAM" id="MobiDB-lite"/>
    </source>
</evidence>
<gene>
    <name evidence="2" type="ORF">ISF_01840</name>
</gene>
<dbReference type="SUPFAM" id="SSF81383">
    <property type="entry name" value="F-box domain"/>
    <property type="match status" value="1"/>
</dbReference>
<dbReference type="AlphaFoldDB" id="A0A162MVQ3"/>
<evidence type="ECO:0000313" key="3">
    <source>
        <dbReference type="Proteomes" id="UP000076744"/>
    </source>
</evidence>
<feature type="region of interest" description="Disordered" evidence="1">
    <location>
        <begin position="416"/>
        <end position="460"/>
    </location>
</feature>